<feature type="transmembrane region" description="Helical" evidence="7">
    <location>
        <begin position="310"/>
        <end position="327"/>
    </location>
</feature>
<feature type="transmembrane region" description="Helical" evidence="7">
    <location>
        <begin position="70"/>
        <end position="89"/>
    </location>
</feature>
<organism evidence="8 9">
    <name type="scientific">Dehalobacterium formicoaceticum</name>
    <dbReference type="NCBI Taxonomy" id="51515"/>
    <lineage>
        <taxon>Bacteria</taxon>
        <taxon>Bacillati</taxon>
        <taxon>Bacillota</taxon>
        <taxon>Clostridia</taxon>
        <taxon>Eubacteriales</taxon>
        <taxon>Peptococcaceae</taxon>
        <taxon>Dehalobacterium</taxon>
    </lineage>
</organism>
<dbReference type="Proteomes" id="UP001524944">
    <property type="component" value="Unassembled WGS sequence"/>
</dbReference>
<feature type="transmembrane region" description="Helical" evidence="7">
    <location>
        <begin position="122"/>
        <end position="141"/>
    </location>
</feature>
<protein>
    <submittedName>
        <fullName evidence="8">Sulfate exporter family transporter</fullName>
    </submittedName>
</protein>
<feature type="transmembrane region" description="Helical" evidence="7">
    <location>
        <begin position="239"/>
        <end position="261"/>
    </location>
</feature>
<name>A0ABT1Y5A0_9FIRM</name>
<evidence type="ECO:0000256" key="1">
    <source>
        <dbReference type="ARBA" id="ARBA00004651"/>
    </source>
</evidence>
<keyword evidence="6 7" id="KW-0472">Membrane</keyword>
<comment type="subcellular location">
    <subcellularLocation>
        <location evidence="1">Cell membrane</location>
        <topology evidence="1">Multi-pass membrane protein</topology>
    </subcellularLocation>
</comment>
<feature type="transmembrane region" description="Helical" evidence="7">
    <location>
        <begin position="415"/>
        <end position="441"/>
    </location>
</feature>
<dbReference type="InterPro" id="IPR018383">
    <property type="entry name" value="UPF0324_pro"/>
</dbReference>
<keyword evidence="4 7" id="KW-0812">Transmembrane</keyword>
<feature type="transmembrane region" description="Helical" evidence="7">
    <location>
        <begin position="96"/>
        <end position="116"/>
    </location>
</feature>
<feature type="transmembrane region" description="Helical" evidence="7">
    <location>
        <begin position="20"/>
        <end position="36"/>
    </location>
</feature>
<dbReference type="RefSeq" id="WP_089612097.1">
    <property type="nucleotide sequence ID" value="NZ_CP022121.1"/>
</dbReference>
<comment type="caution">
    <text evidence="8">The sequence shown here is derived from an EMBL/GenBank/DDBJ whole genome shotgun (WGS) entry which is preliminary data.</text>
</comment>
<evidence type="ECO:0000256" key="5">
    <source>
        <dbReference type="ARBA" id="ARBA00022989"/>
    </source>
</evidence>
<feature type="transmembrane region" description="Helical" evidence="7">
    <location>
        <begin position="209"/>
        <end position="232"/>
    </location>
</feature>
<evidence type="ECO:0000256" key="2">
    <source>
        <dbReference type="ARBA" id="ARBA00007977"/>
    </source>
</evidence>
<comment type="similarity">
    <text evidence="2">Belongs to the UPF0324 family.</text>
</comment>
<keyword evidence="5 7" id="KW-1133">Transmembrane helix</keyword>
<evidence type="ECO:0000256" key="4">
    <source>
        <dbReference type="ARBA" id="ARBA00022692"/>
    </source>
</evidence>
<keyword evidence="9" id="KW-1185">Reference proteome</keyword>
<reference evidence="8 9" key="1">
    <citation type="submission" date="2022-08" db="EMBL/GenBank/DDBJ databases">
        <title>Proteogenomics of the novel Dehalobacterium formicoaceticum strain EZ94 highlights a key role of methyltransferases during anaerobic dichloromethane degradation.</title>
        <authorList>
            <person name="Wasmund K."/>
        </authorList>
    </citation>
    <scope>NUCLEOTIDE SEQUENCE [LARGE SCALE GENOMIC DNA]</scope>
    <source>
        <strain evidence="8 9">EZ94</strain>
    </source>
</reference>
<dbReference type="EMBL" id="JANPWE010000005">
    <property type="protein sequence ID" value="MCR6546060.1"/>
    <property type="molecule type" value="Genomic_DNA"/>
</dbReference>
<feature type="transmembrane region" description="Helical" evidence="7">
    <location>
        <begin position="348"/>
        <end position="365"/>
    </location>
</feature>
<evidence type="ECO:0000256" key="7">
    <source>
        <dbReference type="SAM" id="Phobius"/>
    </source>
</evidence>
<dbReference type="PANTHER" id="PTHR30106:SF1">
    <property type="entry name" value="UPF0324 MEMBRANE PROTEIN FN0533"/>
    <property type="match status" value="1"/>
</dbReference>
<evidence type="ECO:0000256" key="3">
    <source>
        <dbReference type="ARBA" id="ARBA00022475"/>
    </source>
</evidence>
<evidence type="ECO:0000313" key="9">
    <source>
        <dbReference type="Proteomes" id="UP001524944"/>
    </source>
</evidence>
<gene>
    <name evidence="8" type="ORF">NVS47_11140</name>
</gene>
<dbReference type="PANTHER" id="PTHR30106">
    <property type="entry name" value="INNER MEMBRANE PROTEIN YEIH-RELATED"/>
    <property type="match status" value="1"/>
</dbReference>
<evidence type="ECO:0000313" key="8">
    <source>
        <dbReference type="EMBL" id="MCR6546060.1"/>
    </source>
</evidence>
<dbReference type="Pfam" id="PF03601">
    <property type="entry name" value="Cons_hypoth698"/>
    <property type="match status" value="1"/>
</dbReference>
<accession>A0ABT1Y5A0</accession>
<feature type="transmembrane region" description="Helical" evidence="7">
    <location>
        <begin position="172"/>
        <end position="197"/>
    </location>
</feature>
<evidence type="ECO:0000256" key="6">
    <source>
        <dbReference type="ARBA" id="ARBA00023136"/>
    </source>
</evidence>
<keyword evidence="3" id="KW-1003">Cell membrane</keyword>
<sequence length="444" mass="48398">MEKLTVPSGKWSDLWQQEDYWAVWIGLVIVLAAILFRNTGNSFLTLLVFIVPDYSDPAAAISYVQNHMTALFALYLFFMILFAIAVKAMGHRISSFIAGFTVLFVMSAAIIVWGSWSLMENYGLETPLLALIVGLLIGNILKVPKGVDNVLHTGFFVKTGIVLTGATLPFTLIMMAGVTAFAQASIVTSATFLTVYWAGTRLFSLDKRFAATLAAGGSICGVSAAIAIGGAIKAEKQHVSIAISVIIIWSILMIFLLPFAINVLDVPPGPAGAWIGTSEFADAPGMVVAAAIDEQAIKTFTLVKVIGRDMFIGIWCFIMALFSITRWDKRFDGTKPNPSDIWIRFPKFILGFFVASILITILTAVSDVNSYNIISNNIISLVEELRNWTFIFAFLSIGLTSRLKDLTFEGWKPFAAIGIGVLVNIPIAYLLSVVIMGSYWAGIK</sequence>
<proteinExistence type="inferred from homology"/>